<accession>A0ABQ3V9G3</accession>
<comment type="caution">
    <text evidence="2">The sequence shown here is derived from an EMBL/GenBank/DDBJ whole genome shotgun (WGS) entry which is preliminary data.</text>
</comment>
<evidence type="ECO:0000259" key="1">
    <source>
        <dbReference type="Pfam" id="PF00534"/>
    </source>
</evidence>
<proteinExistence type="predicted"/>
<organism evidence="2 3">
    <name type="scientific">Ktedonobacter robiniae</name>
    <dbReference type="NCBI Taxonomy" id="2778365"/>
    <lineage>
        <taxon>Bacteria</taxon>
        <taxon>Bacillati</taxon>
        <taxon>Chloroflexota</taxon>
        <taxon>Ktedonobacteria</taxon>
        <taxon>Ktedonobacterales</taxon>
        <taxon>Ktedonobacteraceae</taxon>
        <taxon>Ktedonobacter</taxon>
    </lineage>
</organism>
<dbReference type="Pfam" id="PF00534">
    <property type="entry name" value="Glycos_transf_1"/>
    <property type="match status" value="1"/>
</dbReference>
<dbReference type="Gene3D" id="3.40.50.2000">
    <property type="entry name" value="Glycogen Phosphorylase B"/>
    <property type="match status" value="2"/>
</dbReference>
<dbReference type="EMBL" id="BNJG01000009">
    <property type="protein sequence ID" value="GHO61030.1"/>
    <property type="molecule type" value="Genomic_DNA"/>
</dbReference>
<name>A0ABQ3V9G3_9CHLR</name>
<dbReference type="Proteomes" id="UP000654345">
    <property type="component" value="Unassembled WGS sequence"/>
</dbReference>
<feature type="domain" description="Glycosyl transferase family 1" evidence="1">
    <location>
        <begin position="11"/>
        <end position="129"/>
    </location>
</feature>
<protein>
    <recommendedName>
        <fullName evidence="1">Glycosyl transferase family 1 domain-containing protein</fullName>
    </recommendedName>
</protein>
<reference evidence="2 3" key="1">
    <citation type="journal article" date="2021" name="Int. J. Syst. Evol. Microbiol.">
        <title>Reticulibacter mediterranei gen. nov., sp. nov., within the new family Reticulibacteraceae fam. nov., and Ktedonospora formicarum gen. nov., sp. nov., Ktedonobacter robiniae sp. nov., Dictyobacter formicarum sp. nov. and Dictyobacter arantiisoli sp. nov., belonging to the class Ktedonobacteria.</title>
        <authorList>
            <person name="Yabe S."/>
            <person name="Zheng Y."/>
            <person name="Wang C.M."/>
            <person name="Sakai Y."/>
            <person name="Abe K."/>
            <person name="Yokota A."/>
            <person name="Donadio S."/>
            <person name="Cavaletti L."/>
            <person name="Monciardini P."/>
        </authorList>
    </citation>
    <scope>NUCLEOTIDE SEQUENCE [LARGE SCALE GENOMIC DNA]</scope>
    <source>
        <strain evidence="2 3">SOSP1-30</strain>
    </source>
</reference>
<dbReference type="InterPro" id="IPR001296">
    <property type="entry name" value="Glyco_trans_1"/>
</dbReference>
<sequence length="173" mass="19691">MISQIVHPLLDQGIQLVVMGIGDQHYHELFQTLAARYPNQVAVFLTFNTETAQRIYAGSDMFLMPSRFEPCGLNQMIAMRYGCVPIVRNVGGLADTVQNYDPASDTGNGFLFNDYDPWQLFAAIMRALTVYRFKDVWRTLQIRGMQADHSWGASARRYVDIYRNALAFHDSGE</sequence>
<dbReference type="PANTHER" id="PTHR45825">
    <property type="entry name" value="GRANULE-BOUND STARCH SYNTHASE 1, CHLOROPLASTIC/AMYLOPLASTIC"/>
    <property type="match status" value="1"/>
</dbReference>
<evidence type="ECO:0000313" key="2">
    <source>
        <dbReference type="EMBL" id="GHO61030.1"/>
    </source>
</evidence>
<evidence type="ECO:0000313" key="3">
    <source>
        <dbReference type="Proteomes" id="UP000654345"/>
    </source>
</evidence>
<keyword evidence="3" id="KW-1185">Reference proteome</keyword>
<dbReference type="SUPFAM" id="SSF53756">
    <property type="entry name" value="UDP-Glycosyltransferase/glycogen phosphorylase"/>
    <property type="match status" value="1"/>
</dbReference>
<gene>
    <name evidence="2" type="ORF">KSB_95050</name>
</gene>
<dbReference type="PANTHER" id="PTHR45825:SF11">
    <property type="entry name" value="ALPHA AMYLASE DOMAIN-CONTAINING PROTEIN"/>
    <property type="match status" value="1"/>
</dbReference>